<reference evidence="1 2" key="1">
    <citation type="journal article" date="2024" name="Nat. Commun.">
        <title>Phylogenomics reveals the evolutionary origins of lichenization in chlorophyte algae.</title>
        <authorList>
            <person name="Puginier C."/>
            <person name="Libourel C."/>
            <person name="Otte J."/>
            <person name="Skaloud P."/>
            <person name="Haon M."/>
            <person name="Grisel S."/>
            <person name="Petersen M."/>
            <person name="Berrin J.G."/>
            <person name="Delaux P.M."/>
            <person name="Dal Grande F."/>
            <person name="Keller J."/>
        </authorList>
    </citation>
    <scope>NUCLEOTIDE SEQUENCE [LARGE SCALE GENOMIC DNA]</scope>
    <source>
        <strain evidence="1 2">SAG 2043</strain>
    </source>
</reference>
<evidence type="ECO:0000313" key="2">
    <source>
        <dbReference type="Proteomes" id="UP001489004"/>
    </source>
</evidence>
<comment type="caution">
    <text evidence="1">The sequence shown here is derived from an EMBL/GenBank/DDBJ whole genome shotgun (WGS) entry which is preliminary data.</text>
</comment>
<evidence type="ECO:0000313" key="1">
    <source>
        <dbReference type="EMBL" id="KAK9817672.1"/>
    </source>
</evidence>
<sequence length="326" mass="34967">MCHRLAVLEQAPLPLRCHSSSIHQTGAEAEQPDGDVLFCFGLDGVVCDLCGAITQIAWRAASQLWPRSAPGSAAVYERKMREVWPAVCHPHESVMLLRLLAEEGVIGGRSTAGRQGPVVGRSPRAQGTRGLLAAEIVEHWAFLKDACLRRWGVEDERVIQQAFLDQMADCARGDAATPWRPHIRPHQAVVEAINGSSRPVLVASPLPLAAISAVLEHCSIDPGAAAAVSLPANGRLAAHLCESAPAACATVHVMQDRLSPLEHIQLGWPQNGPQLCLHLADWGHSTPAMRARAVAVPGVDVLSDVRLAELMNVTHLTAVMDGVAWR</sequence>
<proteinExistence type="predicted"/>
<dbReference type="AlphaFoldDB" id="A0AAW1Q9T0"/>
<name>A0AAW1Q9T0_9CHLO</name>
<keyword evidence="2" id="KW-1185">Reference proteome</keyword>
<accession>A0AAW1Q9T0</accession>
<dbReference type="Proteomes" id="UP001489004">
    <property type="component" value="Unassembled WGS sequence"/>
</dbReference>
<protein>
    <submittedName>
        <fullName evidence="1">Uncharacterized protein</fullName>
    </submittedName>
</protein>
<dbReference type="EMBL" id="JALJOR010000004">
    <property type="protein sequence ID" value="KAK9817672.1"/>
    <property type="molecule type" value="Genomic_DNA"/>
</dbReference>
<gene>
    <name evidence="1" type="ORF">WJX72_000436</name>
</gene>
<organism evidence="1 2">
    <name type="scientific">[Myrmecia] bisecta</name>
    <dbReference type="NCBI Taxonomy" id="41462"/>
    <lineage>
        <taxon>Eukaryota</taxon>
        <taxon>Viridiplantae</taxon>
        <taxon>Chlorophyta</taxon>
        <taxon>core chlorophytes</taxon>
        <taxon>Trebouxiophyceae</taxon>
        <taxon>Trebouxiales</taxon>
        <taxon>Trebouxiaceae</taxon>
        <taxon>Myrmecia</taxon>
    </lineage>
</organism>